<dbReference type="OrthoDB" id="3646048at2"/>
<evidence type="ECO:0000256" key="1">
    <source>
        <dbReference type="SAM" id="SignalP"/>
    </source>
</evidence>
<name>A0A4R6Z2C7_9GAMM</name>
<dbReference type="PANTHER" id="PTHR12147">
    <property type="entry name" value="METALLOPEPTIDASE M28 FAMILY MEMBER"/>
    <property type="match status" value="1"/>
</dbReference>
<accession>A0A4R6Z2C7</accession>
<dbReference type="RefSeq" id="WP_133818105.1">
    <property type="nucleotide sequence ID" value="NZ_SNZH01000004.1"/>
</dbReference>
<dbReference type="PANTHER" id="PTHR12147:SF26">
    <property type="entry name" value="PEPTIDASE M28 DOMAIN-CONTAINING PROTEIN"/>
    <property type="match status" value="1"/>
</dbReference>
<dbReference type="GO" id="GO:0006508">
    <property type="term" value="P:proteolysis"/>
    <property type="evidence" value="ECO:0007669"/>
    <property type="project" value="InterPro"/>
</dbReference>
<reference evidence="3 4" key="1">
    <citation type="submission" date="2019-03" db="EMBL/GenBank/DDBJ databases">
        <title>Genomic Encyclopedia of Type Strains, Phase IV (KMG-IV): sequencing the most valuable type-strain genomes for metagenomic binning, comparative biology and taxonomic classification.</title>
        <authorList>
            <person name="Goeker M."/>
        </authorList>
    </citation>
    <scope>NUCLEOTIDE SEQUENCE [LARGE SCALE GENOMIC DNA]</scope>
    <source>
        <strain evidence="3 4">DSM 21667</strain>
    </source>
</reference>
<dbReference type="SUPFAM" id="SSF53187">
    <property type="entry name" value="Zn-dependent exopeptidases"/>
    <property type="match status" value="1"/>
</dbReference>
<keyword evidence="1" id="KW-0732">Signal</keyword>
<dbReference type="InterPro" id="IPR045175">
    <property type="entry name" value="M28_fam"/>
</dbReference>
<dbReference type="Pfam" id="PF04389">
    <property type="entry name" value="Peptidase_M28"/>
    <property type="match status" value="1"/>
</dbReference>
<dbReference type="Gene3D" id="3.40.630.10">
    <property type="entry name" value="Zn peptidases"/>
    <property type="match status" value="1"/>
</dbReference>
<gene>
    <name evidence="3" type="ORF">DFR29_104165</name>
</gene>
<feature type="chain" id="PRO_5020534143" evidence="1">
    <location>
        <begin position="20"/>
        <end position="443"/>
    </location>
</feature>
<comment type="caution">
    <text evidence="3">The sequence shown here is derived from an EMBL/GenBank/DDBJ whole genome shotgun (WGS) entry which is preliminary data.</text>
</comment>
<dbReference type="EMBL" id="SNZH01000004">
    <property type="protein sequence ID" value="TDR45737.1"/>
    <property type="molecule type" value="Genomic_DNA"/>
</dbReference>
<evidence type="ECO:0000259" key="2">
    <source>
        <dbReference type="Pfam" id="PF04389"/>
    </source>
</evidence>
<dbReference type="GO" id="GO:0008235">
    <property type="term" value="F:metalloexopeptidase activity"/>
    <property type="evidence" value="ECO:0007669"/>
    <property type="project" value="InterPro"/>
</dbReference>
<organism evidence="3 4">
    <name type="scientific">Tahibacter aquaticus</name>
    <dbReference type="NCBI Taxonomy" id="520092"/>
    <lineage>
        <taxon>Bacteria</taxon>
        <taxon>Pseudomonadati</taxon>
        <taxon>Pseudomonadota</taxon>
        <taxon>Gammaproteobacteria</taxon>
        <taxon>Lysobacterales</taxon>
        <taxon>Rhodanobacteraceae</taxon>
        <taxon>Tahibacter</taxon>
    </lineage>
</organism>
<feature type="domain" description="Peptidase M28" evidence="2">
    <location>
        <begin position="223"/>
        <end position="409"/>
    </location>
</feature>
<dbReference type="InterPro" id="IPR007484">
    <property type="entry name" value="Peptidase_M28"/>
</dbReference>
<evidence type="ECO:0000313" key="3">
    <source>
        <dbReference type="EMBL" id="TDR45737.1"/>
    </source>
</evidence>
<evidence type="ECO:0000313" key="4">
    <source>
        <dbReference type="Proteomes" id="UP000295293"/>
    </source>
</evidence>
<dbReference type="Proteomes" id="UP000295293">
    <property type="component" value="Unassembled WGS sequence"/>
</dbReference>
<proteinExistence type="predicted"/>
<dbReference type="AlphaFoldDB" id="A0A4R6Z2C7"/>
<keyword evidence="4" id="KW-1185">Reference proteome</keyword>
<sequence length="443" mass="47333">MLPALALFLALPAATADHAVVIDIRQSSAAEVAQYKQGNGVRWWLELGTQLVIGGEPQQLKGLTAKAGVLGEVDQLDPADLALRAVGCAVDEPAPGQLLARGGRWQLRRLQSGSALPVAAHAAHERWRRPAFNETIARQYRLDAPQVAVPDPLVQPLVDRIDTARWFADVTQLASWDRSSYGTTSLNSARDWIGTQLQGLGLTVTKPAFTMPASGGGSISRQNVIGTWIGTALPDEWIVVGGHYDSRNQTGSSTTNTPGAEDNASGCAGVIEMARAVLAFKPRRSILFMCYAGEEQGLYGSKGHVSALTASSDLAKVKSVIIMDMIGYSADNQLNADYESYSTYQSYLNRFGAAAAAYAPALNVVLSTNPFGSDHMPYLQANKETVLAIESDYDVYPHYHRSTDTPVNMGVNAQAMGGAILKTNVAVLADLAGASDRIFADLQ</sequence>
<feature type="signal peptide" evidence="1">
    <location>
        <begin position="1"/>
        <end position="19"/>
    </location>
</feature>
<protein>
    <submittedName>
        <fullName evidence="3">Peptidase M28-like protein</fullName>
    </submittedName>
</protein>